<dbReference type="PANTHER" id="PTHR11014">
    <property type="entry name" value="PEPTIDASE M20 FAMILY MEMBER"/>
    <property type="match status" value="1"/>
</dbReference>
<accession>A0A8H8WX38</accession>
<name>A0A8H8WX38_9HYPH</name>
<feature type="binding site" evidence="2">
    <location>
        <position position="242"/>
    </location>
    <ligand>
        <name>Mn(2+)</name>
        <dbReference type="ChEBI" id="CHEBI:29035"/>
        <label>2</label>
    </ligand>
</feature>
<dbReference type="InterPro" id="IPR002933">
    <property type="entry name" value="Peptidase_M20"/>
</dbReference>
<dbReference type="FunFam" id="3.30.70.360:FF:000001">
    <property type="entry name" value="N-acetyldiaminopimelate deacetylase"/>
    <property type="match status" value="1"/>
</dbReference>
<reference evidence="4" key="1">
    <citation type="submission" date="2020-11" db="EMBL/GenBank/DDBJ databases">
        <title>Complete genome sequence of a novel pathogenic Methylobacterium strain isolated from rice in Vietnam.</title>
        <authorList>
            <person name="Lai K."/>
            <person name="Okazaki S."/>
            <person name="Higashi K."/>
            <person name="Mori H."/>
            <person name="Toyoda A."/>
            <person name="Kurokawa K."/>
        </authorList>
    </citation>
    <scope>NUCLEOTIDE SEQUENCE</scope>
    <source>
        <strain evidence="4">VL1</strain>
    </source>
</reference>
<keyword evidence="2" id="KW-0479">Metal-binding</keyword>
<dbReference type="EMBL" id="AP024145">
    <property type="protein sequence ID" value="BCM85794.1"/>
    <property type="molecule type" value="Genomic_DNA"/>
</dbReference>
<evidence type="ECO:0000313" key="4">
    <source>
        <dbReference type="EMBL" id="BCM85794.1"/>
    </source>
</evidence>
<comment type="cofactor">
    <cofactor evidence="2">
        <name>Mn(2+)</name>
        <dbReference type="ChEBI" id="CHEBI:29035"/>
    </cofactor>
    <text evidence="2">The Mn(2+) ion enhances activity.</text>
</comment>
<dbReference type="Pfam" id="PF07687">
    <property type="entry name" value="M20_dimer"/>
    <property type="match status" value="1"/>
</dbReference>
<dbReference type="SUPFAM" id="SSF55031">
    <property type="entry name" value="Bacterial exopeptidase dimerisation domain"/>
    <property type="match status" value="1"/>
</dbReference>
<evidence type="ECO:0000313" key="5">
    <source>
        <dbReference type="Proteomes" id="UP000663508"/>
    </source>
</evidence>
<dbReference type="SUPFAM" id="SSF53187">
    <property type="entry name" value="Zn-dependent exopeptidases"/>
    <property type="match status" value="1"/>
</dbReference>
<dbReference type="Gene3D" id="3.30.70.360">
    <property type="match status" value="1"/>
</dbReference>
<feature type="binding site" evidence="2">
    <location>
        <position position="175"/>
    </location>
    <ligand>
        <name>Mn(2+)</name>
        <dbReference type="ChEBI" id="CHEBI:29035"/>
        <label>2</label>
    </ligand>
</feature>
<dbReference type="InterPro" id="IPR036264">
    <property type="entry name" value="Bact_exopeptidase_dim_dom"/>
</dbReference>
<dbReference type="NCBIfam" id="TIGR01891">
    <property type="entry name" value="amidohydrolases"/>
    <property type="match status" value="1"/>
</dbReference>
<dbReference type="PANTHER" id="PTHR11014:SF63">
    <property type="entry name" value="METALLOPEPTIDASE, PUTATIVE (AFU_ORTHOLOGUE AFUA_6G09600)-RELATED"/>
    <property type="match status" value="1"/>
</dbReference>
<organism evidence="4 5">
    <name type="scientific">Methylobacterium indicum</name>
    <dbReference type="NCBI Taxonomy" id="1775910"/>
    <lineage>
        <taxon>Bacteria</taxon>
        <taxon>Pseudomonadati</taxon>
        <taxon>Pseudomonadota</taxon>
        <taxon>Alphaproteobacteria</taxon>
        <taxon>Hyphomicrobiales</taxon>
        <taxon>Methylobacteriaceae</taxon>
        <taxon>Methylobacterium</taxon>
    </lineage>
</organism>
<dbReference type="AlphaFoldDB" id="A0A8H8WX38"/>
<dbReference type="PIRSF" id="PIRSF005962">
    <property type="entry name" value="Pept_M20D_amidohydro"/>
    <property type="match status" value="1"/>
</dbReference>
<evidence type="ECO:0000256" key="1">
    <source>
        <dbReference type="ARBA" id="ARBA00022801"/>
    </source>
</evidence>
<dbReference type="InterPro" id="IPR017439">
    <property type="entry name" value="Amidohydrolase"/>
</dbReference>
<evidence type="ECO:0000259" key="3">
    <source>
        <dbReference type="Pfam" id="PF07687"/>
    </source>
</evidence>
<proteinExistence type="predicted"/>
<keyword evidence="1 4" id="KW-0378">Hydrolase</keyword>
<dbReference type="Gene3D" id="3.40.630.10">
    <property type="entry name" value="Zn peptidases"/>
    <property type="match status" value="1"/>
</dbReference>
<dbReference type="InterPro" id="IPR006311">
    <property type="entry name" value="TAT_signal"/>
</dbReference>
<sequence length="473" mass="49865">MLRIGLRAARGFRAEDAADDAVAPGRRALLAGACACSALTVLPTFLPRPAAAQAAEAHASARPVHAELDAAAREVEPAMIAWRRDIHANPELGNREHRTAALVARHLEGLGYEVREGVGRTGVVAVLRGGGGPGPVVALRADMDALPVREEVDLPFASKARAEWGGQEVGVMHACGHDCHVAILMAAAQVLAARRDRLPGTVKLLFQPAEEGTVGQGVSGARLMVEEGAMRDPKPDMVFGLHVSSALPVGSIGYRPGNAMAGSDRFRITVTGRQTHGAMPWNGVDPIVIGATIVTTLQTVVSRETDVARSPAVLSVGIFKGGLRNNIIPETAELEGTLRTFGEAQRATARRRVTEIAQSIATGMNGSAEVTWDENGYPPLHNDAKLTARCAPTLTRLFGEHARLVDPAMASEDFPYFAQAAPGFFYFVGITAPGTDPAKAAPNHSPRFRVDEAGLMTGLRATLHLVADATGMA</sequence>
<dbReference type="InterPro" id="IPR011650">
    <property type="entry name" value="Peptidase_M20_dimer"/>
</dbReference>
<feature type="binding site" evidence="2">
    <location>
        <position position="444"/>
    </location>
    <ligand>
        <name>Mn(2+)</name>
        <dbReference type="ChEBI" id="CHEBI:29035"/>
        <label>2</label>
    </ligand>
</feature>
<gene>
    <name evidence="4" type="primary">amaA</name>
    <name evidence="4" type="ORF">mvi_42550</name>
</gene>
<dbReference type="Pfam" id="PF01546">
    <property type="entry name" value="Peptidase_M20"/>
    <property type="match status" value="1"/>
</dbReference>
<evidence type="ECO:0000256" key="2">
    <source>
        <dbReference type="PIRSR" id="PIRSR005962-1"/>
    </source>
</evidence>
<protein>
    <submittedName>
        <fullName evidence="4">N-acyl-L-amino acid amidohydrolase</fullName>
    </submittedName>
</protein>
<dbReference type="Proteomes" id="UP000663508">
    <property type="component" value="Chromosome"/>
</dbReference>
<dbReference type="KEGG" id="mind:mvi_42550"/>
<dbReference type="PROSITE" id="PS51318">
    <property type="entry name" value="TAT"/>
    <property type="match status" value="1"/>
</dbReference>
<dbReference type="GO" id="GO:0019877">
    <property type="term" value="P:diaminopimelate biosynthetic process"/>
    <property type="evidence" value="ECO:0007669"/>
    <property type="project" value="UniProtKB-ARBA"/>
</dbReference>
<keyword evidence="2" id="KW-0464">Manganese</keyword>
<feature type="binding site" evidence="2">
    <location>
        <position position="211"/>
    </location>
    <ligand>
        <name>Mn(2+)</name>
        <dbReference type="ChEBI" id="CHEBI:29035"/>
        <label>2</label>
    </ligand>
</feature>
<feature type="binding site" evidence="2">
    <location>
        <position position="177"/>
    </location>
    <ligand>
        <name>Mn(2+)</name>
        <dbReference type="ChEBI" id="CHEBI:29035"/>
        <label>2</label>
    </ligand>
</feature>
<feature type="domain" description="Peptidase M20 dimerisation" evidence="3">
    <location>
        <begin position="261"/>
        <end position="360"/>
    </location>
</feature>
<dbReference type="GO" id="GO:0046872">
    <property type="term" value="F:metal ion binding"/>
    <property type="evidence" value="ECO:0007669"/>
    <property type="project" value="UniProtKB-KW"/>
</dbReference>
<dbReference type="RefSeq" id="WP_207178740.1">
    <property type="nucleotide sequence ID" value="NZ_AP024145.1"/>
</dbReference>
<dbReference type="GO" id="GO:0050118">
    <property type="term" value="F:N-acetyldiaminopimelate deacetylase activity"/>
    <property type="evidence" value="ECO:0007669"/>
    <property type="project" value="UniProtKB-ARBA"/>
</dbReference>